<feature type="signal peptide" evidence="2">
    <location>
        <begin position="1"/>
        <end position="21"/>
    </location>
</feature>
<sequence length="267" mass="26963">MRFTSYTAAAILAFALAQAGAVPSPQESEAVSADPPAPPTDEPVYYPDEGDDADIEKRDNKKFPPARQYGGHTWKNLGGQGNGPMPDEDFDLEPYLDHPDPAIEAIASVAKRAPKTTKNAQGIPVVDDPSYHWWEQQGAKGATDNPIAVGNPNVKPNTDYIQQTRWGAGLKAREADPDEHGAPGGQAGHWAGGQGGQGMGTGHSGQGGQGGGMNGGHGGQQAGAGGGQPGGMGGGGGPGGAPGGQGGQWGGGGGHGDRGHGPWADEQ</sequence>
<gene>
    <name evidence="3" type="ORF">H2200_012986</name>
</gene>
<proteinExistence type="predicted"/>
<feature type="compositionally biased region" description="Gly residues" evidence="1">
    <location>
        <begin position="182"/>
        <end position="254"/>
    </location>
</feature>
<dbReference type="AlphaFoldDB" id="A0AA38WWJ4"/>
<organism evidence="3 4">
    <name type="scientific">Cladophialophora chaetospira</name>
    <dbReference type="NCBI Taxonomy" id="386627"/>
    <lineage>
        <taxon>Eukaryota</taxon>
        <taxon>Fungi</taxon>
        <taxon>Dikarya</taxon>
        <taxon>Ascomycota</taxon>
        <taxon>Pezizomycotina</taxon>
        <taxon>Eurotiomycetes</taxon>
        <taxon>Chaetothyriomycetidae</taxon>
        <taxon>Chaetothyriales</taxon>
        <taxon>Herpotrichiellaceae</taxon>
        <taxon>Cladophialophora</taxon>
    </lineage>
</organism>
<evidence type="ECO:0000256" key="2">
    <source>
        <dbReference type="SAM" id="SignalP"/>
    </source>
</evidence>
<feature type="chain" id="PRO_5041456990" evidence="2">
    <location>
        <begin position="22"/>
        <end position="267"/>
    </location>
</feature>
<dbReference type="Proteomes" id="UP001172673">
    <property type="component" value="Unassembled WGS sequence"/>
</dbReference>
<accession>A0AA38WWJ4</accession>
<protein>
    <submittedName>
        <fullName evidence="3">Uncharacterized protein</fullName>
    </submittedName>
</protein>
<reference evidence="3" key="1">
    <citation type="submission" date="2022-10" db="EMBL/GenBank/DDBJ databases">
        <title>Culturing micro-colonial fungi from biological soil crusts in the Mojave desert and describing Neophaeococcomyces mojavensis, and introducing the new genera and species Taxawa tesnikishii.</title>
        <authorList>
            <person name="Kurbessoian T."/>
            <person name="Stajich J.E."/>
        </authorList>
    </citation>
    <scope>NUCLEOTIDE SEQUENCE</scope>
    <source>
        <strain evidence="3">TK_41</strain>
    </source>
</reference>
<evidence type="ECO:0000313" key="3">
    <source>
        <dbReference type="EMBL" id="KAJ9602444.1"/>
    </source>
</evidence>
<keyword evidence="4" id="KW-1185">Reference proteome</keyword>
<name>A0AA38WWJ4_9EURO</name>
<feature type="region of interest" description="Disordered" evidence="1">
    <location>
        <begin position="19"/>
        <end position="83"/>
    </location>
</feature>
<keyword evidence="2" id="KW-0732">Signal</keyword>
<feature type="compositionally biased region" description="Basic and acidic residues" evidence="1">
    <location>
        <begin position="172"/>
        <end position="181"/>
    </location>
</feature>
<evidence type="ECO:0000256" key="1">
    <source>
        <dbReference type="SAM" id="MobiDB-lite"/>
    </source>
</evidence>
<dbReference type="EMBL" id="JAPDRK010000026">
    <property type="protein sequence ID" value="KAJ9602444.1"/>
    <property type="molecule type" value="Genomic_DNA"/>
</dbReference>
<feature type="region of interest" description="Disordered" evidence="1">
    <location>
        <begin position="172"/>
        <end position="267"/>
    </location>
</feature>
<evidence type="ECO:0000313" key="4">
    <source>
        <dbReference type="Proteomes" id="UP001172673"/>
    </source>
</evidence>
<comment type="caution">
    <text evidence="3">The sequence shown here is derived from an EMBL/GenBank/DDBJ whole genome shotgun (WGS) entry which is preliminary data.</text>
</comment>